<organism evidence="1 2">
    <name type="scientific">Amycolatopsis cynarae</name>
    <dbReference type="NCBI Taxonomy" id="2995223"/>
    <lineage>
        <taxon>Bacteria</taxon>
        <taxon>Bacillati</taxon>
        <taxon>Actinomycetota</taxon>
        <taxon>Actinomycetes</taxon>
        <taxon>Pseudonocardiales</taxon>
        <taxon>Pseudonocardiaceae</taxon>
        <taxon>Amycolatopsis</taxon>
    </lineage>
</organism>
<dbReference type="RefSeq" id="WP_268754550.1">
    <property type="nucleotide sequence ID" value="NZ_CP113836.1"/>
</dbReference>
<evidence type="ECO:0000313" key="1">
    <source>
        <dbReference type="EMBL" id="WAL64322.1"/>
    </source>
</evidence>
<name>A0ABY7AWD0_9PSEU</name>
<evidence type="ECO:0000313" key="2">
    <source>
        <dbReference type="Proteomes" id="UP001163203"/>
    </source>
</evidence>
<reference evidence="1" key="1">
    <citation type="submission" date="2022-11" db="EMBL/GenBank/DDBJ databases">
        <authorList>
            <person name="Mo P."/>
        </authorList>
    </citation>
    <scope>NUCLEOTIDE SEQUENCE</scope>
    <source>
        <strain evidence="1">HUAS 11-8</strain>
    </source>
</reference>
<proteinExistence type="predicted"/>
<evidence type="ECO:0008006" key="3">
    <source>
        <dbReference type="Google" id="ProtNLM"/>
    </source>
</evidence>
<accession>A0ABY7AWD0</accession>
<dbReference type="InterPro" id="IPR036390">
    <property type="entry name" value="WH_DNA-bd_sf"/>
</dbReference>
<keyword evidence="2" id="KW-1185">Reference proteome</keyword>
<sequence length="201" mass="21916">MPVGTAEAILHILRIKSRATVDYLAGALDLPPSEIATALTALARQGLTADSGKPRFGWGITPPGKETAELRITATNGTRELLDRHYATFRGLNDALKQLCADWQQRDQANEGTARLAVRFAARLAPIDDGIQAILAAIVPSAPAFGLYAPRLSRARAKFAAGDDRFLTGILVDSYHNVWFECHECFFLALGRSRQEEEAAR</sequence>
<dbReference type="SUPFAM" id="SSF46785">
    <property type="entry name" value="Winged helix' DNA-binding domain"/>
    <property type="match status" value="1"/>
</dbReference>
<protein>
    <recommendedName>
        <fullName evidence="3">MarR family transcriptional regulator</fullName>
    </recommendedName>
</protein>
<dbReference type="Proteomes" id="UP001163203">
    <property type="component" value="Chromosome"/>
</dbReference>
<gene>
    <name evidence="1" type="ORF">ORV05_25585</name>
</gene>
<dbReference type="EMBL" id="CP113836">
    <property type="protein sequence ID" value="WAL64322.1"/>
    <property type="molecule type" value="Genomic_DNA"/>
</dbReference>